<evidence type="ECO:0000313" key="3">
    <source>
        <dbReference type="EMBL" id="KAF4333856.1"/>
    </source>
</evidence>
<dbReference type="InterPro" id="IPR021858">
    <property type="entry name" value="Fun_TF"/>
</dbReference>
<dbReference type="AlphaFoldDB" id="A0A9P5A8E3"/>
<evidence type="ECO:0000313" key="4">
    <source>
        <dbReference type="Proteomes" id="UP000730481"/>
    </source>
</evidence>
<feature type="region of interest" description="Disordered" evidence="2">
    <location>
        <begin position="79"/>
        <end position="152"/>
    </location>
</feature>
<dbReference type="Gene3D" id="4.10.240.10">
    <property type="entry name" value="Zn(2)-C6 fungal-type DNA-binding domain"/>
    <property type="match status" value="1"/>
</dbReference>
<feature type="compositionally biased region" description="Low complexity" evidence="2">
    <location>
        <begin position="572"/>
        <end position="583"/>
    </location>
</feature>
<feature type="compositionally biased region" description="Polar residues" evidence="2">
    <location>
        <begin position="85"/>
        <end position="97"/>
    </location>
</feature>
<dbReference type="CDD" id="cd00067">
    <property type="entry name" value="GAL4"/>
    <property type="match status" value="1"/>
</dbReference>
<sequence length="685" mass="74712">MVYCGKPSGGCSTCRRRKIRVSWPITTAQMIFGYVHVGACDQKEPACTQCEKKNQPCPGYRNLVDLMFRDESSHVIKKAVKTRARSSQTQKSPVSQDAASASTSPLLSAGTINSSPTFAFDPRSSAAPAPLPATKVEKSNKVKARRARKSNARCRAPVLSALINDWSRSPSETSHESPGDANDVNGPSEPNERRDHLGEALSPELQDQGTSFFFSRYVVADRGPYQNYAFIYDVWKPPDSALARIDPVTVSMTAVGLAGCSQVFRSPHLMTRAQESYAIALGLTHRALRDPVEVVKDTTMLAVLILGTFESVSGYSSHTMRAWQDHVNGAAALANIRGAAQFRSKAGARMFLMLCHTVLISCIQSGLPMPQTLIDLRHEVPASEETGGPDFYVAYPIYKALQVRYDINTRKLVKLDDVVTAISSVEEEFSSILSGLPESWKYHRIQLTQPDPRVLGQICHVYAGLLQSTTWNMVRGIRMLLLETLVEQLCAVLESSGHTLPSDNHFQLLARSLKLLDMLGQSIAASVPQHLGVVSIRDISNRKDRGHPVSIAAQKQTFRVISSPFTQDARAGLGEETSSSGGSPVLFDPTQSTPHTDDATRFMSLASANDTIIWPLYMLGMSSACSPETKQYAVEGLQAIHREAGLEQALVVAGLLQEKTSPPVLSLSLLSKLPTVDFNSLPSTV</sequence>
<feature type="compositionally biased region" description="Low complexity" evidence="2">
    <location>
        <begin position="98"/>
        <end position="109"/>
    </location>
</feature>
<organism evidence="3 4">
    <name type="scientific">Fusarium beomiforme</name>
    <dbReference type="NCBI Taxonomy" id="44412"/>
    <lineage>
        <taxon>Eukaryota</taxon>
        <taxon>Fungi</taxon>
        <taxon>Dikarya</taxon>
        <taxon>Ascomycota</taxon>
        <taxon>Pezizomycotina</taxon>
        <taxon>Sordariomycetes</taxon>
        <taxon>Hypocreomycetidae</taxon>
        <taxon>Hypocreales</taxon>
        <taxon>Nectriaceae</taxon>
        <taxon>Fusarium</taxon>
        <taxon>Fusarium burgessii species complex</taxon>
    </lineage>
</organism>
<dbReference type="OrthoDB" id="5429770at2759"/>
<feature type="region of interest" description="Disordered" evidence="2">
    <location>
        <begin position="571"/>
        <end position="597"/>
    </location>
</feature>
<dbReference type="EMBL" id="PVQB02000772">
    <property type="protein sequence ID" value="KAF4333856.1"/>
    <property type="molecule type" value="Genomic_DNA"/>
</dbReference>
<feature type="region of interest" description="Disordered" evidence="2">
    <location>
        <begin position="165"/>
        <end position="195"/>
    </location>
</feature>
<dbReference type="InterPro" id="IPR053175">
    <property type="entry name" value="DHMBA_Reg_Transcription_Factor"/>
</dbReference>
<keyword evidence="1" id="KW-0539">Nucleus</keyword>
<gene>
    <name evidence="3" type="ORF">FBEOM_12345</name>
</gene>
<reference evidence="3" key="2">
    <citation type="submission" date="2020-02" db="EMBL/GenBank/DDBJ databases">
        <title>Identification and distribution of gene clusters putatively required for synthesis of sphingolipid metabolism inhibitors in phylogenetically diverse species of the filamentous fungus Fusarium.</title>
        <authorList>
            <person name="Kim H.-S."/>
            <person name="Busman M."/>
            <person name="Brown D.W."/>
            <person name="Divon H."/>
            <person name="Uhlig S."/>
            <person name="Proctor R.H."/>
        </authorList>
    </citation>
    <scope>NUCLEOTIDE SEQUENCE</scope>
    <source>
        <strain evidence="3">NRRL 25174</strain>
    </source>
</reference>
<accession>A0A9P5A8E3</accession>
<evidence type="ECO:0000256" key="2">
    <source>
        <dbReference type="SAM" id="MobiDB-lite"/>
    </source>
</evidence>
<proteinExistence type="predicted"/>
<name>A0A9P5A8E3_9HYPO</name>
<dbReference type="PANTHER" id="PTHR38791">
    <property type="entry name" value="ZN(II)2CYS6 TRANSCRIPTION FACTOR (EUROFUNG)-RELATED-RELATED"/>
    <property type="match status" value="1"/>
</dbReference>
<dbReference type="GO" id="GO:0008270">
    <property type="term" value="F:zinc ion binding"/>
    <property type="evidence" value="ECO:0007669"/>
    <property type="project" value="InterPro"/>
</dbReference>
<protein>
    <submittedName>
        <fullName evidence="3">Negative acting factor</fullName>
    </submittedName>
</protein>
<feature type="compositionally biased region" description="Basic residues" evidence="2">
    <location>
        <begin position="141"/>
        <end position="152"/>
    </location>
</feature>
<dbReference type="GO" id="GO:0000981">
    <property type="term" value="F:DNA-binding transcription factor activity, RNA polymerase II-specific"/>
    <property type="evidence" value="ECO:0007669"/>
    <property type="project" value="InterPro"/>
</dbReference>
<dbReference type="PANTHER" id="PTHR38791:SF5">
    <property type="entry name" value="TRANSCRIPTION FACTOR DBAG-RELATED"/>
    <property type="match status" value="1"/>
</dbReference>
<comment type="caution">
    <text evidence="3">The sequence shown here is derived from an EMBL/GenBank/DDBJ whole genome shotgun (WGS) entry which is preliminary data.</text>
</comment>
<dbReference type="InterPro" id="IPR036864">
    <property type="entry name" value="Zn2-C6_fun-type_DNA-bd_sf"/>
</dbReference>
<dbReference type="Pfam" id="PF11951">
    <property type="entry name" value="Fungal_trans_2"/>
    <property type="match status" value="1"/>
</dbReference>
<dbReference type="InterPro" id="IPR001138">
    <property type="entry name" value="Zn2Cys6_DnaBD"/>
</dbReference>
<reference evidence="3" key="1">
    <citation type="journal article" date="2017" name="Mycologia">
        <title>Fusarium algeriense, sp. nov., a novel toxigenic crown rot pathogen of durum wheat from Algeria is nested in the Fusarium burgessii species complex.</title>
        <authorList>
            <person name="Laraba I."/>
            <person name="Keddad A."/>
            <person name="Boureghda H."/>
            <person name="Abdallah N."/>
            <person name="Vaughan M.M."/>
            <person name="Proctor R.H."/>
            <person name="Busman M."/>
            <person name="O'Donnell K."/>
        </authorList>
    </citation>
    <scope>NUCLEOTIDE SEQUENCE</scope>
    <source>
        <strain evidence="3">NRRL 25174</strain>
    </source>
</reference>
<evidence type="ECO:0000256" key="1">
    <source>
        <dbReference type="ARBA" id="ARBA00023242"/>
    </source>
</evidence>
<keyword evidence="4" id="KW-1185">Reference proteome</keyword>
<dbReference type="Proteomes" id="UP000730481">
    <property type="component" value="Unassembled WGS sequence"/>
</dbReference>